<dbReference type="PROSITE" id="PS50011">
    <property type="entry name" value="PROTEIN_KINASE_DOM"/>
    <property type="match status" value="1"/>
</dbReference>
<name>A0ABN7WCJ2_GIGMA</name>
<dbReference type="PANTHER" id="PTHR45756">
    <property type="entry name" value="PALMITOYLTRANSFERASE"/>
    <property type="match status" value="1"/>
</dbReference>
<dbReference type="InterPro" id="IPR036537">
    <property type="entry name" value="Adaptor_Cbl_N_dom_sf"/>
</dbReference>
<dbReference type="InterPro" id="IPR000719">
    <property type="entry name" value="Prot_kinase_dom"/>
</dbReference>
<accession>A0ABN7WCJ2</accession>
<reference evidence="2 3" key="1">
    <citation type="submission" date="2021-06" db="EMBL/GenBank/DDBJ databases">
        <authorList>
            <person name="Kallberg Y."/>
            <person name="Tangrot J."/>
            <person name="Rosling A."/>
        </authorList>
    </citation>
    <scope>NUCLEOTIDE SEQUENCE [LARGE SCALE GENOMIC DNA]</scope>
    <source>
        <strain evidence="2 3">120-4 pot B 10/14</strain>
    </source>
</reference>
<dbReference type="Proteomes" id="UP000789901">
    <property type="component" value="Unassembled WGS sequence"/>
</dbReference>
<feature type="domain" description="Protein kinase" evidence="1">
    <location>
        <begin position="167"/>
        <end position="501"/>
    </location>
</feature>
<dbReference type="InterPro" id="IPR053215">
    <property type="entry name" value="TKL_Ser/Thr_kinase"/>
</dbReference>
<evidence type="ECO:0000313" key="2">
    <source>
        <dbReference type="EMBL" id="CAG8824578.1"/>
    </source>
</evidence>
<dbReference type="PANTHER" id="PTHR45756:SF1">
    <property type="entry name" value="PROTEIN KINASE DOMAIN CONTAINING PROTEIN"/>
    <property type="match status" value="1"/>
</dbReference>
<organism evidence="2 3">
    <name type="scientific">Gigaspora margarita</name>
    <dbReference type="NCBI Taxonomy" id="4874"/>
    <lineage>
        <taxon>Eukaryota</taxon>
        <taxon>Fungi</taxon>
        <taxon>Fungi incertae sedis</taxon>
        <taxon>Mucoromycota</taxon>
        <taxon>Glomeromycotina</taxon>
        <taxon>Glomeromycetes</taxon>
        <taxon>Diversisporales</taxon>
        <taxon>Gigasporaceae</taxon>
        <taxon>Gigaspora</taxon>
    </lineage>
</organism>
<comment type="caution">
    <text evidence="2">The sequence shown here is derived from an EMBL/GenBank/DDBJ whole genome shotgun (WGS) entry which is preliminary data.</text>
</comment>
<dbReference type="Gene3D" id="1.20.930.20">
    <property type="entry name" value="Adaptor protein Cbl, N-terminal domain"/>
    <property type="match status" value="1"/>
</dbReference>
<evidence type="ECO:0000313" key="3">
    <source>
        <dbReference type="Proteomes" id="UP000789901"/>
    </source>
</evidence>
<dbReference type="InterPro" id="IPR011990">
    <property type="entry name" value="TPR-like_helical_dom_sf"/>
</dbReference>
<dbReference type="CDD" id="cd21037">
    <property type="entry name" value="MLKL_NTD"/>
    <property type="match status" value="1"/>
</dbReference>
<dbReference type="EMBL" id="CAJVQB010036886">
    <property type="protein sequence ID" value="CAG8824578.1"/>
    <property type="molecule type" value="Genomic_DNA"/>
</dbReference>
<dbReference type="Gene3D" id="1.10.510.10">
    <property type="entry name" value="Transferase(Phosphotransferase) domain 1"/>
    <property type="match status" value="1"/>
</dbReference>
<dbReference type="InterPro" id="IPR011009">
    <property type="entry name" value="Kinase-like_dom_sf"/>
</dbReference>
<dbReference type="Pfam" id="PF07714">
    <property type="entry name" value="PK_Tyr_Ser-Thr"/>
    <property type="match status" value="1"/>
</dbReference>
<proteinExistence type="predicted"/>
<evidence type="ECO:0000259" key="1">
    <source>
        <dbReference type="PROSITE" id="PS50011"/>
    </source>
</evidence>
<sequence>MPLSSETTSGIVNIGITICGSLSSLNPILGAISEIIKNVLDINEKAQYNKKISKTILGRLLSVEAALKFLLVQKEDFGEKLADLNYQESLHTLKNVLDKIKDFTEQVTQLRGLKKWTNAQNIEKNYRELMEEYESCLNSLKFTMIVAFEEQRRIDNECLKIDIAETRKFIEDYANNNTNLVYQEIKSIKNMLESNSNDSIDVREIDSNLLKDPPHGSPNDRRGKSKHIFKMIYRDGIDVACKPINRKIKGDEERRLRGKLEIQRKLSDCLNILKFYGLSMQELNNVMVFEWAEKGSLKELYESKNEKFTWQLKAQIAFGICKGITYLNSVGVFHHDIRCQNVMMTAIDEPKLTNFKYARKKNALFSENIDDDLKDIIHWLAPEKMHKQLRQEDFKPYTQRCEIFSFGMLMWELACEKIPYEKMNVNETIEHVTNNNRENFDGFDNYDLDPNNNINKAIQDEFKYLIKSAWKHQPEERIGISALYLKLSELSSVVKKSHSLIPADSRINKDLAIPEDSQQNASINMILTVEEGIKLHRTKILENQEKAWKCFEDNAKLKSSLAIYWKGYYLLEGFYPNGAKRSEEQKKKDQSEARELFKKSAEEGVADAQFWYAFSLPRTKENRAEFLDQLSKAAENGNVEALYSLGDVYLHGKAHVNMDKNKGLRYLKLAAQKGHAKANEMLNNLDMNDIDFDIN</sequence>
<dbReference type="SUPFAM" id="SSF56112">
    <property type="entry name" value="Protein kinase-like (PK-like)"/>
    <property type="match status" value="1"/>
</dbReference>
<keyword evidence="3" id="KW-1185">Reference proteome</keyword>
<dbReference type="InterPro" id="IPR059179">
    <property type="entry name" value="MLKL-like_MCAfunc"/>
</dbReference>
<dbReference type="PROSITE" id="PS00109">
    <property type="entry name" value="PROTEIN_KINASE_TYR"/>
    <property type="match status" value="1"/>
</dbReference>
<protein>
    <submittedName>
        <fullName evidence="2">25716_t:CDS:1</fullName>
    </submittedName>
</protein>
<dbReference type="InterPro" id="IPR006597">
    <property type="entry name" value="Sel1-like"/>
</dbReference>
<dbReference type="Gene3D" id="1.25.40.10">
    <property type="entry name" value="Tetratricopeptide repeat domain"/>
    <property type="match status" value="1"/>
</dbReference>
<gene>
    <name evidence="2" type="ORF">GMARGA_LOCUS28610</name>
</gene>
<dbReference type="SUPFAM" id="SSF81901">
    <property type="entry name" value="HCP-like"/>
    <property type="match status" value="1"/>
</dbReference>
<dbReference type="InterPro" id="IPR001245">
    <property type="entry name" value="Ser-Thr/Tyr_kinase_cat_dom"/>
</dbReference>
<dbReference type="SMART" id="SM00671">
    <property type="entry name" value="SEL1"/>
    <property type="match status" value="2"/>
</dbReference>
<dbReference type="InterPro" id="IPR008266">
    <property type="entry name" value="Tyr_kinase_AS"/>
</dbReference>